<evidence type="ECO:0000313" key="2">
    <source>
        <dbReference type="EMBL" id="MCI0182274.1"/>
    </source>
</evidence>
<proteinExistence type="predicted"/>
<name>A0A9X2AB35_9BACL</name>
<evidence type="ECO:0000313" key="3">
    <source>
        <dbReference type="Proteomes" id="UP001139263"/>
    </source>
</evidence>
<feature type="transmembrane region" description="Helical" evidence="1">
    <location>
        <begin position="115"/>
        <end position="146"/>
    </location>
</feature>
<dbReference type="EMBL" id="JALBUF010000001">
    <property type="protein sequence ID" value="MCI0182274.1"/>
    <property type="molecule type" value="Genomic_DNA"/>
</dbReference>
<feature type="transmembrane region" description="Helical" evidence="1">
    <location>
        <begin position="15"/>
        <end position="33"/>
    </location>
</feature>
<dbReference type="RefSeq" id="WP_241711878.1">
    <property type="nucleotide sequence ID" value="NZ_JALBUF010000001.1"/>
</dbReference>
<dbReference type="AlphaFoldDB" id="A0A9X2AB35"/>
<keyword evidence="1" id="KW-0812">Transmembrane</keyword>
<feature type="transmembrane region" description="Helical" evidence="1">
    <location>
        <begin position="222"/>
        <end position="241"/>
    </location>
</feature>
<protein>
    <submittedName>
        <fullName evidence="2">Uncharacterized protein</fullName>
    </submittedName>
</protein>
<keyword evidence="3" id="KW-1185">Reference proteome</keyword>
<organism evidence="2 3">
    <name type="scientific">Sulfoacidibacillus ferrooxidans</name>
    <dbReference type="NCBI Taxonomy" id="2005001"/>
    <lineage>
        <taxon>Bacteria</taxon>
        <taxon>Bacillati</taxon>
        <taxon>Bacillota</taxon>
        <taxon>Bacilli</taxon>
        <taxon>Bacillales</taxon>
        <taxon>Alicyclobacillaceae</taxon>
        <taxon>Sulfoacidibacillus</taxon>
    </lineage>
</organism>
<accession>A0A9X2AB35</accession>
<feature type="transmembrane region" description="Helical" evidence="1">
    <location>
        <begin position="186"/>
        <end position="210"/>
    </location>
</feature>
<keyword evidence="1" id="KW-1133">Transmembrane helix</keyword>
<reference evidence="2" key="1">
    <citation type="submission" date="2022-03" db="EMBL/GenBank/DDBJ databases">
        <title>Draft Genome Sequence of Firmicute Strain S0AB, a Heterotrophic Iron/Sulfur-Oxidizing Extreme Acidophile.</title>
        <authorList>
            <person name="Vergara E."/>
            <person name="Pakostova E."/>
            <person name="Johnson D.B."/>
            <person name="Holmes D.S."/>
        </authorList>
    </citation>
    <scope>NUCLEOTIDE SEQUENCE</scope>
    <source>
        <strain evidence="2">S0AB</strain>
    </source>
</reference>
<feature type="transmembrane region" description="Helical" evidence="1">
    <location>
        <begin position="326"/>
        <end position="346"/>
    </location>
</feature>
<feature type="transmembrane region" description="Helical" evidence="1">
    <location>
        <begin position="71"/>
        <end position="95"/>
    </location>
</feature>
<sequence>MSQLIDNYYLSLGEVMFAFGCLVGIKVVFGYVMNAMMKILRDQPTVDHEKEDSHSTTLVESTARMPVERRILFLGLSGLWTFSTLVQVLPIMVVVTKAQYLKATSSFDPMWLQQLVRFFSGIWFWDPTACNIITILVQISIVLTLYLGRGHFIGKIGVWVSLVFGIIDWIFGGGVGQLFAAGHVPISLFPGGSVLIIVISILLLIPTRLWDTVNMNTWGTRTLGIFFLLAAAWQLLGLFLYKQASPLIETITFRHDPIARDLLAGHVWLNHWLFSHADSTMIVLIIIWLFVAWTAFRQLLQHPLWAWLVTLLLLVEWWLIEGFGLGLHYLVHTGMIPGLLILLFAFQSARSKGSMDT</sequence>
<comment type="caution">
    <text evidence="2">The sequence shown here is derived from an EMBL/GenBank/DDBJ whole genome shotgun (WGS) entry which is preliminary data.</text>
</comment>
<keyword evidence="1" id="KW-0472">Membrane</keyword>
<feature type="transmembrane region" description="Helical" evidence="1">
    <location>
        <begin position="158"/>
        <end position="180"/>
    </location>
</feature>
<feature type="transmembrane region" description="Helical" evidence="1">
    <location>
        <begin position="272"/>
        <end position="292"/>
    </location>
</feature>
<feature type="transmembrane region" description="Helical" evidence="1">
    <location>
        <begin position="304"/>
        <end position="320"/>
    </location>
</feature>
<evidence type="ECO:0000256" key="1">
    <source>
        <dbReference type="SAM" id="Phobius"/>
    </source>
</evidence>
<gene>
    <name evidence="2" type="ORF">MM817_00533</name>
</gene>
<dbReference type="Proteomes" id="UP001139263">
    <property type="component" value="Unassembled WGS sequence"/>
</dbReference>